<evidence type="ECO:0000256" key="5">
    <source>
        <dbReference type="ARBA" id="ARBA00011245"/>
    </source>
</evidence>
<dbReference type="EMBL" id="NBSK02000003">
    <property type="protein sequence ID" value="KAJ0219282.1"/>
    <property type="molecule type" value="Genomic_DNA"/>
</dbReference>
<evidence type="ECO:0000313" key="16">
    <source>
        <dbReference type="Proteomes" id="UP000235145"/>
    </source>
</evidence>
<dbReference type="GO" id="GO:0046872">
    <property type="term" value="F:metal ion binding"/>
    <property type="evidence" value="ECO:0007669"/>
    <property type="project" value="UniProtKB-KW"/>
</dbReference>
<evidence type="ECO:0000256" key="1">
    <source>
        <dbReference type="ARBA" id="ARBA00000695"/>
    </source>
</evidence>
<keyword evidence="16" id="KW-1185">Reference proteome</keyword>
<protein>
    <recommendedName>
        <fullName evidence="6 13">Pectate lyase</fullName>
        <ecNumber evidence="6 13">4.2.2.2</ecNumber>
    </recommendedName>
</protein>
<comment type="cofactor">
    <cofactor evidence="13">
        <name>Ca(2+)</name>
        <dbReference type="ChEBI" id="CHEBI:29108"/>
    </cofactor>
    <text evidence="13">Binds 1 Ca(2+) ion. Required for its activity.</text>
</comment>
<dbReference type="PANTHER" id="PTHR31683">
    <property type="entry name" value="PECTATE LYASE 18-RELATED"/>
    <property type="match status" value="1"/>
</dbReference>
<dbReference type="InterPro" id="IPR002022">
    <property type="entry name" value="Pec_lyase"/>
</dbReference>
<comment type="pathway">
    <text evidence="3 13">Glycan metabolism; pectin degradation; 2-dehydro-3-deoxy-D-gluconate from pectin: step 2/5.</text>
</comment>
<keyword evidence="7 13" id="KW-0479">Metal-binding</keyword>
<keyword evidence="10" id="KW-1015">Disulfide bond</keyword>
<reference evidence="15 16" key="1">
    <citation type="journal article" date="2017" name="Nat. Commun.">
        <title>Genome assembly with in vitro proximity ligation data and whole-genome triplication in lettuce.</title>
        <authorList>
            <person name="Reyes-Chin-Wo S."/>
            <person name="Wang Z."/>
            <person name="Yang X."/>
            <person name="Kozik A."/>
            <person name="Arikit S."/>
            <person name="Song C."/>
            <person name="Xia L."/>
            <person name="Froenicke L."/>
            <person name="Lavelle D.O."/>
            <person name="Truco M.J."/>
            <person name="Xia R."/>
            <person name="Zhu S."/>
            <person name="Xu C."/>
            <person name="Xu H."/>
            <person name="Xu X."/>
            <person name="Cox K."/>
            <person name="Korf I."/>
            <person name="Meyers B.C."/>
            <person name="Michelmore R.W."/>
        </authorList>
    </citation>
    <scope>NUCLEOTIDE SEQUENCE [LARGE SCALE GENOMIC DNA]</scope>
    <source>
        <strain evidence="16">cv. Salinas</strain>
        <tissue evidence="15">Seedlings</tissue>
    </source>
</reference>
<comment type="subunit">
    <text evidence="5">Monomer.</text>
</comment>
<name>A0A9R1WAE6_LACSA</name>
<comment type="caution">
    <text evidence="15">The sequence shown here is derived from an EMBL/GenBank/DDBJ whole genome shotgun (WGS) entry which is preliminary data.</text>
</comment>
<dbReference type="InterPro" id="IPR011050">
    <property type="entry name" value="Pectin_lyase_fold/virulence"/>
</dbReference>
<evidence type="ECO:0000256" key="10">
    <source>
        <dbReference type="ARBA" id="ARBA00023157"/>
    </source>
</evidence>
<feature type="signal peptide" evidence="13">
    <location>
        <begin position="1"/>
        <end position="23"/>
    </location>
</feature>
<dbReference type="Gene3D" id="2.160.20.10">
    <property type="entry name" value="Single-stranded right-handed beta-helix, Pectin lyase-like"/>
    <property type="match status" value="1"/>
</dbReference>
<dbReference type="AlphaFoldDB" id="A0A9R1WAE6"/>
<evidence type="ECO:0000259" key="14">
    <source>
        <dbReference type="SMART" id="SM00656"/>
    </source>
</evidence>
<dbReference type="EC" id="4.2.2.2" evidence="6 13"/>
<dbReference type="InterPro" id="IPR012334">
    <property type="entry name" value="Pectin_lyas_fold"/>
</dbReference>
<evidence type="ECO:0000256" key="9">
    <source>
        <dbReference type="ARBA" id="ARBA00022837"/>
    </source>
</evidence>
<comment type="function">
    <text evidence="2">Has pectate lyase activity.</text>
</comment>
<evidence type="ECO:0000256" key="7">
    <source>
        <dbReference type="ARBA" id="ARBA00022723"/>
    </source>
</evidence>
<comment type="catalytic activity">
    <reaction evidence="1 13">
        <text>Eliminative cleavage of (1-&gt;4)-alpha-D-galacturonan to give oligosaccharides with 4-deoxy-alpha-D-galact-4-enuronosyl groups at their non-reducing ends.</text>
        <dbReference type="EC" id="4.2.2.2"/>
    </reaction>
</comment>
<dbReference type="Proteomes" id="UP000235145">
    <property type="component" value="Unassembled WGS sequence"/>
</dbReference>
<evidence type="ECO:0000256" key="2">
    <source>
        <dbReference type="ARBA" id="ARBA00002799"/>
    </source>
</evidence>
<keyword evidence="12 13" id="KW-0456">Lyase</keyword>
<dbReference type="GO" id="GO:0030570">
    <property type="term" value="F:pectate lyase activity"/>
    <property type="evidence" value="ECO:0000318"/>
    <property type="project" value="GO_Central"/>
</dbReference>
<feature type="domain" description="Pectate lyase" evidence="14">
    <location>
        <begin position="139"/>
        <end position="336"/>
    </location>
</feature>
<dbReference type="InterPro" id="IPR045032">
    <property type="entry name" value="PEL"/>
</dbReference>
<feature type="chain" id="PRO_5040543105" description="Pectate lyase" evidence="13">
    <location>
        <begin position="24"/>
        <end position="423"/>
    </location>
</feature>
<dbReference type="InterPro" id="IPR018082">
    <property type="entry name" value="AmbAllergen"/>
</dbReference>
<evidence type="ECO:0000256" key="4">
    <source>
        <dbReference type="ARBA" id="ARBA00008800"/>
    </source>
</evidence>
<evidence type="ECO:0000256" key="13">
    <source>
        <dbReference type="RuleBase" id="RU361123"/>
    </source>
</evidence>
<keyword evidence="11" id="KW-0325">Glycoprotein</keyword>
<comment type="similarity">
    <text evidence="4">Belongs to the polysaccharide lyase 1 family. Amb a subfamily.</text>
</comment>
<evidence type="ECO:0000256" key="12">
    <source>
        <dbReference type="ARBA" id="ARBA00023239"/>
    </source>
</evidence>
<evidence type="ECO:0000256" key="8">
    <source>
        <dbReference type="ARBA" id="ARBA00022729"/>
    </source>
</evidence>
<sequence length="423" mass="46778">MGTHNLILLFIHVVLFMAPGILSAGRRDVDESINQHGDPHHPELFAAEFGAAPKRRNLKACVAVNQIDKCWRCKADWADNRQALADCALGFGKGTTGGKGGDIYEVTDPSDDDFTEPKEGTLRWGVTRDRPLWITFAKDMVINLKQELVINNDKTIDGRGAAVEICNGGGLSVFKVKNVIIHGIHIHDIQETPGGDIKSNEGKAMPRSKHDGDGIMVFGSTNVWIDHCWFHDGPDGLIDVTMGSTMVTISNCKFSKHDKVMLLGADATHSEDKAMKVTLAYNKFVEGCIQRMPRCRWGLTQVVNNDFEKWGEYAIGGSNEPTILSQGNKYVAPDGANYKEVTRRAEATEDEWSKWSWKSENDVLENGATFKQSGGDIPITPEMITPDTTPLMLAYSCALLGRLVKHPKQPTLRWCRGIRTVTV</sequence>
<gene>
    <name evidence="15" type="ORF">LSAT_V11C300121780</name>
</gene>
<keyword evidence="8 13" id="KW-0732">Signal</keyword>
<proteinExistence type="inferred from homology"/>
<evidence type="ECO:0000313" key="15">
    <source>
        <dbReference type="EMBL" id="KAJ0219282.1"/>
    </source>
</evidence>
<dbReference type="PANTHER" id="PTHR31683:SF159">
    <property type="entry name" value="PECTATE LYASE"/>
    <property type="match status" value="1"/>
</dbReference>
<accession>A0A9R1WAE6</accession>
<evidence type="ECO:0000256" key="11">
    <source>
        <dbReference type="ARBA" id="ARBA00023180"/>
    </source>
</evidence>
<dbReference type="SMART" id="SM00656">
    <property type="entry name" value="Amb_all"/>
    <property type="match status" value="1"/>
</dbReference>
<evidence type="ECO:0000256" key="3">
    <source>
        <dbReference type="ARBA" id="ARBA00005220"/>
    </source>
</evidence>
<dbReference type="SUPFAM" id="SSF51126">
    <property type="entry name" value="Pectin lyase-like"/>
    <property type="match status" value="1"/>
</dbReference>
<dbReference type="PRINTS" id="PR00807">
    <property type="entry name" value="AMBALLERGEN"/>
</dbReference>
<evidence type="ECO:0000256" key="6">
    <source>
        <dbReference type="ARBA" id="ARBA00012272"/>
    </source>
</evidence>
<dbReference type="Pfam" id="PF00544">
    <property type="entry name" value="Pectate_lyase_4"/>
    <property type="match status" value="1"/>
</dbReference>
<keyword evidence="9 13" id="KW-0106">Calcium</keyword>
<organism evidence="15 16">
    <name type="scientific">Lactuca sativa</name>
    <name type="common">Garden lettuce</name>
    <dbReference type="NCBI Taxonomy" id="4236"/>
    <lineage>
        <taxon>Eukaryota</taxon>
        <taxon>Viridiplantae</taxon>
        <taxon>Streptophyta</taxon>
        <taxon>Embryophyta</taxon>
        <taxon>Tracheophyta</taxon>
        <taxon>Spermatophyta</taxon>
        <taxon>Magnoliopsida</taxon>
        <taxon>eudicotyledons</taxon>
        <taxon>Gunneridae</taxon>
        <taxon>Pentapetalae</taxon>
        <taxon>asterids</taxon>
        <taxon>campanulids</taxon>
        <taxon>Asterales</taxon>
        <taxon>Asteraceae</taxon>
        <taxon>Cichorioideae</taxon>
        <taxon>Cichorieae</taxon>
        <taxon>Lactucinae</taxon>
        <taxon>Lactuca</taxon>
    </lineage>
</organism>